<organism evidence="1">
    <name type="scientific">uncultured Citrobacter sp</name>
    <dbReference type="NCBI Taxonomy" id="200446"/>
    <lineage>
        <taxon>Bacteria</taxon>
        <taxon>Pseudomonadati</taxon>
        <taxon>Pseudomonadota</taxon>
        <taxon>Gammaproteobacteria</taxon>
        <taxon>Enterobacterales</taxon>
        <taxon>Enterobacteriaceae</taxon>
        <taxon>Citrobacter</taxon>
        <taxon>environmental samples</taxon>
    </lineage>
</organism>
<dbReference type="InterPro" id="IPR012341">
    <property type="entry name" value="6hp_glycosidase-like_sf"/>
</dbReference>
<proteinExistence type="predicted"/>
<reference evidence="1" key="1">
    <citation type="journal article" date="2013" name="Environ. Microbiol.">
        <title>Seasonally variable intestinal metagenomes of the red palm weevil (Rhynchophorus ferrugineus).</title>
        <authorList>
            <person name="Jia S."/>
            <person name="Zhang X."/>
            <person name="Zhang G."/>
            <person name="Yin A."/>
            <person name="Zhang S."/>
            <person name="Li F."/>
            <person name="Wang L."/>
            <person name="Zhao D."/>
            <person name="Yun Q."/>
            <person name="Tala"/>
            <person name="Wang J."/>
            <person name="Sun G."/>
            <person name="Baabdullah M."/>
            <person name="Yu X."/>
            <person name="Hu S."/>
            <person name="Al-Mssallem I.S."/>
            <person name="Yu J."/>
        </authorList>
    </citation>
    <scope>NUCLEOTIDE SEQUENCE</scope>
</reference>
<protein>
    <submittedName>
        <fullName evidence="1">CAZy families GH88 protein</fullName>
    </submittedName>
</protein>
<evidence type="ECO:0000313" key="1">
    <source>
        <dbReference type="EMBL" id="AIA89786.1"/>
    </source>
</evidence>
<dbReference type="SUPFAM" id="SSF48208">
    <property type="entry name" value="Six-hairpin glycosidases"/>
    <property type="match status" value="1"/>
</dbReference>
<sequence>MTARTRRDRVAFAAEQALTIVSRNTLHFAGWYPDDTTVDNNLLLPRPRPVWTNPEGSNVGWTTGFLPGVYWLAWELSGEDRYKQAALATVSSFAD</sequence>
<feature type="non-terminal residue" evidence="1">
    <location>
        <position position="95"/>
    </location>
</feature>
<name>A0A060CAM9_9ENTR</name>
<dbReference type="GO" id="GO:0005975">
    <property type="term" value="P:carbohydrate metabolic process"/>
    <property type="evidence" value="ECO:0007669"/>
    <property type="project" value="InterPro"/>
</dbReference>
<dbReference type="AlphaFoldDB" id="A0A060CAM9"/>
<dbReference type="InterPro" id="IPR008928">
    <property type="entry name" value="6-hairpin_glycosidase_sf"/>
</dbReference>
<dbReference type="EMBL" id="KF122490">
    <property type="protein sequence ID" value="AIA89786.1"/>
    <property type="molecule type" value="Genomic_DNA"/>
</dbReference>
<accession>A0A060CAM9</accession>
<dbReference type="Gene3D" id="1.50.10.10">
    <property type="match status" value="1"/>
</dbReference>